<sequence length="372" mass="41220">MSRQTLSLFLCGDVMTGRGIDQILPRSCPDELHEAYMTRASGYVRLAERRRGPISRPVDFTYIWGDALAELARVGPAVRVINLETSITTSEDWQPKGINYRMHPANLPVLGAAGIDVCALANNHVLDWGRRGLLDTLAGLERQGIRTAGAGRDLAEARAPARIELGPGEGGRLLIFALALASSGVPESWAAGVNRPGVFFLPALTAPALDELKALIRRWQRPGDRVLVSIHWGPNWGYAIPAAHRDFARALIDEAGVDLVHGHSSHHVLGLELYRERLILYGCGDFINDYEGIHGYEQYRPDLVVMFFPVLERDSGRLQSLRLVPLQLNRFRLCRARPADAAWLAQRMNREGKRTGTRFSLQPDGSLTLNLD</sequence>
<dbReference type="OrthoDB" id="9810718at2"/>
<proteinExistence type="inferred from homology"/>
<feature type="domain" description="Capsule synthesis protein CapA" evidence="2">
    <location>
        <begin position="7"/>
        <end position="290"/>
    </location>
</feature>
<organism evidence="3 4">
    <name type="scientific">Zobellella endophytica</name>
    <dbReference type="NCBI Taxonomy" id="2116700"/>
    <lineage>
        <taxon>Bacteria</taxon>
        <taxon>Pseudomonadati</taxon>
        <taxon>Pseudomonadota</taxon>
        <taxon>Gammaproteobacteria</taxon>
        <taxon>Aeromonadales</taxon>
        <taxon>Aeromonadaceae</taxon>
        <taxon>Zobellella</taxon>
    </lineage>
</organism>
<dbReference type="SMART" id="SM00854">
    <property type="entry name" value="PGA_cap"/>
    <property type="match status" value="1"/>
</dbReference>
<name>A0A2P7RC74_9GAMM</name>
<dbReference type="CDD" id="cd07381">
    <property type="entry name" value="MPP_CapA"/>
    <property type="match status" value="1"/>
</dbReference>
<dbReference type="InterPro" id="IPR052169">
    <property type="entry name" value="CW_Biosynth-Accessory"/>
</dbReference>
<evidence type="ECO:0000259" key="2">
    <source>
        <dbReference type="SMART" id="SM00854"/>
    </source>
</evidence>
<dbReference type="SUPFAM" id="SSF56300">
    <property type="entry name" value="Metallo-dependent phosphatases"/>
    <property type="match status" value="1"/>
</dbReference>
<evidence type="ECO:0000313" key="3">
    <source>
        <dbReference type="EMBL" id="PSJ47836.1"/>
    </source>
</evidence>
<dbReference type="AlphaFoldDB" id="A0A2P7RC74"/>
<dbReference type="Proteomes" id="UP000240243">
    <property type="component" value="Unassembled WGS sequence"/>
</dbReference>
<keyword evidence="4" id="KW-1185">Reference proteome</keyword>
<dbReference type="Gene3D" id="3.60.21.10">
    <property type="match status" value="1"/>
</dbReference>
<evidence type="ECO:0000256" key="1">
    <source>
        <dbReference type="ARBA" id="ARBA00005662"/>
    </source>
</evidence>
<comment type="similarity">
    <text evidence="1">Belongs to the CapA family.</text>
</comment>
<comment type="caution">
    <text evidence="3">The sequence shown here is derived from an EMBL/GenBank/DDBJ whole genome shotgun (WGS) entry which is preliminary data.</text>
</comment>
<protein>
    <submittedName>
        <fullName evidence="3">Poly-gamma-glutamate biosynthesis protein</fullName>
    </submittedName>
</protein>
<dbReference type="InterPro" id="IPR029052">
    <property type="entry name" value="Metallo-depent_PP-like"/>
</dbReference>
<gene>
    <name evidence="3" type="ORF">C7H85_03210</name>
</gene>
<reference evidence="3 4" key="1">
    <citation type="submission" date="2018-03" db="EMBL/GenBank/DDBJ databases">
        <title>The draft genome of Zobellella sp. 59N8.</title>
        <authorList>
            <person name="Liu L."/>
            <person name="Li L."/>
            <person name="Zhang X."/>
            <person name="Liang L."/>
            <person name="Wang T."/>
        </authorList>
    </citation>
    <scope>NUCLEOTIDE SEQUENCE [LARGE SCALE GENOMIC DNA]</scope>
    <source>
        <strain evidence="3 4">59N8</strain>
    </source>
</reference>
<dbReference type="Pfam" id="PF09587">
    <property type="entry name" value="PGA_cap"/>
    <property type="match status" value="1"/>
</dbReference>
<dbReference type="PANTHER" id="PTHR33393">
    <property type="entry name" value="POLYGLUTAMINE SYNTHESIS ACCESSORY PROTEIN RV0574C-RELATED"/>
    <property type="match status" value="1"/>
</dbReference>
<evidence type="ECO:0000313" key="4">
    <source>
        <dbReference type="Proteomes" id="UP000240243"/>
    </source>
</evidence>
<dbReference type="InterPro" id="IPR019079">
    <property type="entry name" value="Capsule_synth_CapA"/>
</dbReference>
<dbReference type="RefSeq" id="WP_106728247.1">
    <property type="nucleotide sequence ID" value="NZ_PXYG01000001.1"/>
</dbReference>
<accession>A0A2P7RC74</accession>
<dbReference type="PANTHER" id="PTHR33393:SF11">
    <property type="entry name" value="POLYGLUTAMINE SYNTHESIS ACCESSORY PROTEIN RV0574C-RELATED"/>
    <property type="match status" value="1"/>
</dbReference>
<dbReference type="EMBL" id="PXYG01000001">
    <property type="protein sequence ID" value="PSJ47836.1"/>
    <property type="molecule type" value="Genomic_DNA"/>
</dbReference>